<dbReference type="PRINTS" id="PR01415">
    <property type="entry name" value="ANKYRIN"/>
</dbReference>
<evidence type="ECO:0000256" key="3">
    <source>
        <dbReference type="ARBA" id="ARBA00023043"/>
    </source>
</evidence>
<reference evidence="7 8" key="1">
    <citation type="submission" date="2019-03" db="EMBL/GenBank/DDBJ databases">
        <title>Draft genome sequence of Xylaria hypoxylon DSM 108379, a ubiquitous saprotrophic-parasitic fungi on hardwood.</title>
        <authorList>
            <person name="Buettner E."/>
            <person name="Leonhardt S."/>
            <person name="Gebauer A.M."/>
            <person name="Liers C."/>
            <person name="Hofrichter M."/>
            <person name="Kellner H."/>
        </authorList>
    </citation>
    <scope>NUCLEOTIDE SEQUENCE [LARGE SCALE GENOMIC DNA]</scope>
    <source>
        <strain evidence="7 8">DSM 108379</strain>
    </source>
</reference>
<dbReference type="SUPFAM" id="SSF51695">
    <property type="entry name" value="PLC-like phosphodiesterases"/>
    <property type="match status" value="1"/>
</dbReference>
<dbReference type="Gene3D" id="1.25.40.20">
    <property type="entry name" value="Ankyrin repeat-containing domain"/>
    <property type="match status" value="2"/>
</dbReference>
<evidence type="ECO:0000313" key="7">
    <source>
        <dbReference type="EMBL" id="TGJ79060.1"/>
    </source>
</evidence>
<comment type="caution">
    <text evidence="7">The sequence shown here is derived from an EMBL/GenBank/DDBJ whole genome shotgun (WGS) entry which is preliminary data.</text>
</comment>
<dbReference type="EMBL" id="SKBN01000320">
    <property type="protein sequence ID" value="TGJ79060.1"/>
    <property type="molecule type" value="Genomic_DNA"/>
</dbReference>
<dbReference type="InterPro" id="IPR036770">
    <property type="entry name" value="Ankyrin_rpt-contain_sf"/>
</dbReference>
<dbReference type="PROSITE" id="PS51704">
    <property type="entry name" value="GP_PDE"/>
    <property type="match status" value="1"/>
</dbReference>
<dbReference type="Pfam" id="PF12796">
    <property type="entry name" value="Ank_2"/>
    <property type="match status" value="1"/>
</dbReference>
<dbReference type="STRING" id="37992.A0A4Z0YJK7"/>
<gene>
    <name evidence="7" type="ORF">E0Z10_g9704</name>
</gene>
<evidence type="ECO:0000256" key="4">
    <source>
        <dbReference type="PROSITE-ProRule" id="PRU00023"/>
    </source>
</evidence>
<dbReference type="InterPro" id="IPR004331">
    <property type="entry name" value="SPX_dom"/>
</dbReference>
<organism evidence="7 8">
    <name type="scientific">Xylaria hypoxylon</name>
    <dbReference type="NCBI Taxonomy" id="37992"/>
    <lineage>
        <taxon>Eukaryota</taxon>
        <taxon>Fungi</taxon>
        <taxon>Dikarya</taxon>
        <taxon>Ascomycota</taxon>
        <taxon>Pezizomycotina</taxon>
        <taxon>Sordariomycetes</taxon>
        <taxon>Xylariomycetidae</taxon>
        <taxon>Xylariales</taxon>
        <taxon>Xylariaceae</taxon>
        <taxon>Xylaria</taxon>
    </lineage>
</organism>
<evidence type="ECO:0000313" key="8">
    <source>
        <dbReference type="Proteomes" id="UP000297716"/>
    </source>
</evidence>
<dbReference type="InterPro" id="IPR057506">
    <property type="entry name" value="C2_GPCPD1"/>
</dbReference>
<dbReference type="PANTHER" id="PTHR22958">
    <property type="entry name" value="GLYCEROPHOSPHORYL DIESTER PHOSPHODIESTERASE"/>
    <property type="match status" value="1"/>
</dbReference>
<accession>A0A4Z0YJK7</accession>
<evidence type="ECO:0008006" key="9">
    <source>
        <dbReference type="Google" id="ProtNLM"/>
    </source>
</evidence>
<dbReference type="Pfam" id="PF25329">
    <property type="entry name" value="C2_GDE1"/>
    <property type="match status" value="1"/>
</dbReference>
<dbReference type="InterPro" id="IPR002110">
    <property type="entry name" value="Ankyrin_rpt"/>
</dbReference>
<dbReference type="SMART" id="SM00248">
    <property type="entry name" value="ANK"/>
    <property type="match status" value="3"/>
</dbReference>
<keyword evidence="3 4" id="KW-0040">ANK repeat</keyword>
<protein>
    <recommendedName>
        <fullName evidence="9">GP-PDE domain-containing protein</fullName>
    </recommendedName>
</protein>
<keyword evidence="1" id="KW-0677">Repeat</keyword>
<dbReference type="PROSITE" id="PS50297">
    <property type="entry name" value="ANK_REP_REGION"/>
    <property type="match status" value="1"/>
</dbReference>
<keyword evidence="2" id="KW-0378">Hydrolase</keyword>
<dbReference type="Gene3D" id="3.20.20.190">
    <property type="entry name" value="Phosphatidylinositol (PI) phosphodiesterase"/>
    <property type="match status" value="1"/>
</dbReference>
<dbReference type="InterPro" id="IPR051578">
    <property type="entry name" value="GDPD"/>
</dbReference>
<dbReference type="GO" id="GO:0046475">
    <property type="term" value="P:glycerophospholipid catabolic process"/>
    <property type="evidence" value="ECO:0007669"/>
    <property type="project" value="TreeGrafter"/>
</dbReference>
<dbReference type="PROSITE" id="PS51382">
    <property type="entry name" value="SPX"/>
    <property type="match status" value="1"/>
</dbReference>
<dbReference type="Pfam" id="PF03009">
    <property type="entry name" value="GDPD"/>
    <property type="match status" value="1"/>
</dbReference>
<evidence type="ECO:0000259" key="5">
    <source>
        <dbReference type="PROSITE" id="PS51382"/>
    </source>
</evidence>
<proteinExistence type="predicted"/>
<evidence type="ECO:0000259" key="6">
    <source>
        <dbReference type="PROSITE" id="PS51704"/>
    </source>
</evidence>
<dbReference type="Proteomes" id="UP000297716">
    <property type="component" value="Unassembled WGS sequence"/>
</dbReference>
<feature type="domain" description="SPX" evidence="5">
    <location>
        <begin position="1"/>
        <end position="150"/>
    </location>
</feature>
<dbReference type="SUPFAM" id="SSF48403">
    <property type="entry name" value="Ankyrin repeat"/>
    <property type="match status" value="1"/>
</dbReference>
<evidence type="ECO:0000256" key="1">
    <source>
        <dbReference type="ARBA" id="ARBA00022737"/>
    </source>
</evidence>
<dbReference type="Pfam" id="PF03105">
    <property type="entry name" value="SPX"/>
    <property type="match status" value="1"/>
</dbReference>
<dbReference type="AlphaFoldDB" id="A0A4Z0YJK7"/>
<name>A0A4Z0YJK7_9PEZI</name>
<evidence type="ECO:0000256" key="2">
    <source>
        <dbReference type="ARBA" id="ARBA00022801"/>
    </source>
</evidence>
<feature type="repeat" description="ANK" evidence="4">
    <location>
        <begin position="408"/>
        <end position="440"/>
    </location>
</feature>
<sequence length="1023" mass="113195">MRFGQNFHSYTVPEWDDLYIHYDRLKQLIKAPPVSNDAPTSATHVKQSLITAFSRIQSAEIALYLSLMQRHDVLFSSHLVMSPGPAPAAASLSRTFDSDVLRYTQVAILDLQSGLQKLQWFEHVNHEAVDRIFAKLHKSRSHGGVDPDAVLSEWCQMQEAVDMTRVNVKKLIRDDMDSCRASEVSATLLSAAANQTHPFHGLDSTLVEAITHDSPDALRDYLDQNQGLQPDFHRSLFKKLAMRHSWECLMILCQADAMGHSPLHYATKSGFDISTAIRNTFDEKKCNSLLLGSILSKDKQGLTPLHFATIEGHTSVVISFFDILPVNFRHSKSHQVNVVAADCLNLAIRLGNDILVEKLSDWADTKYITAQGQSAFHLTARAGRYDYMMVLINACASDDLNLNIGDSNGRTPLMDASARGHISVVELLLKAGADPSLIDSSAWTARKYAVHRGHLAVAALLPKSANPPARHLIDSKTIPPANSSSNAPLAIADGDPPKHTLVIYLGSMQLTNDRSPVQLLGTSDKMPLGRSVTNMHHLKLSVNQRNGESQAINFPLLEEQSSKPLIFQLDAETEPQLLIRLFKDDLIEQSYPSLLAAGAVFLQSNKSLCRHQRESLIREHTIILLSPDSQETIGTVLLTYIIARPFGYLQTRIPMSNLASHESGQMTLVGHRGFGQNIADQSQIQLGENTIGSFMMAADHGATFVEFDAQVSRDLQVVVYHDFSLSETGTDIPIHDLTIDQYKYASSVQTPYGNPLIAPDERTMIGKSAVVRRTRSFDGQKDVGTFLIKDRLKHTVDFKSKAMKPNIRGDVIQEPLVTLPELFQRLPPSLGFNIEIKYPRLHEAHDAGVAPIAIEINLFVDTVLEQIHRFADRRPIILSSFTPEICILLSIKQKAYPVLFISNGGKLPTNDFERRVASVQAGLHFAKTWGLAGICLASEPLMLCPELIGDIKRSGLLCASYGPQNSIPENVLSRPSERDPNAPAGLASLVTMIPLTTHHELWGIACELQCAIDRGSWNRVFEG</sequence>
<dbReference type="InterPro" id="IPR030395">
    <property type="entry name" value="GP_PDE_dom"/>
</dbReference>
<dbReference type="GO" id="GO:0047389">
    <property type="term" value="F:glycerophosphocholine phosphodiesterase activity"/>
    <property type="evidence" value="ECO:0007669"/>
    <property type="project" value="TreeGrafter"/>
</dbReference>
<dbReference type="InterPro" id="IPR017946">
    <property type="entry name" value="PLC-like_Pdiesterase_TIM-brl"/>
</dbReference>
<keyword evidence="8" id="KW-1185">Reference proteome</keyword>
<feature type="domain" description="GP-PDE" evidence="6">
    <location>
        <begin position="666"/>
        <end position="1001"/>
    </location>
</feature>
<dbReference type="OrthoDB" id="197419at2759"/>
<dbReference type="PROSITE" id="PS50088">
    <property type="entry name" value="ANK_REPEAT"/>
    <property type="match status" value="1"/>
</dbReference>
<dbReference type="PANTHER" id="PTHR22958:SF1">
    <property type="entry name" value="GLYCEROPHOSPHOCHOLINE PHOSPHODIESTERASE GPCPD1"/>
    <property type="match status" value="1"/>
</dbReference>
<dbReference type="CDD" id="cd14447">
    <property type="entry name" value="SPX"/>
    <property type="match status" value="1"/>
</dbReference>